<dbReference type="InterPro" id="IPR001322">
    <property type="entry name" value="Lamin_tail_dom"/>
</dbReference>
<dbReference type="Pfam" id="PF05345">
    <property type="entry name" value="He_PIG"/>
    <property type="match status" value="1"/>
</dbReference>
<feature type="compositionally biased region" description="Pro residues" evidence="1">
    <location>
        <begin position="1556"/>
        <end position="1572"/>
    </location>
</feature>
<dbReference type="SUPFAM" id="SSF50956">
    <property type="entry name" value="Thermostable phytase (3-phytase)"/>
    <property type="match status" value="1"/>
</dbReference>
<dbReference type="InterPro" id="IPR008964">
    <property type="entry name" value="Invasin/intimin_cell_adhesion"/>
</dbReference>
<feature type="region of interest" description="Disordered" evidence="1">
    <location>
        <begin position="1346"/>
        <end position="1370"/>
    </location>
</feature>
<feature type="domain" description="SLH" evidence="2">
    <location>
        <begin position="1930"/>
        <end position="1993"/>
    </location>
</feature>
<dbReference type="NCBIfam" id="NF038117">
    <property type="entry name" value="choice_anch_I"/>
    <property type="match status" value="2"/>
</dbReference>
<dbReference type="SUPFAM" id="SSF49373">
    <property type="entry name" value="Invasin/intimin cell-adhesion fragments"/>
    <property type="match status" value="2"/>
</dbReference>
<gene>
    <name evidence="4" type="ORF">EHS13_07470</name>
</gene>
<evidence type="ECO:0000256" key="1">
    <source>
        <dbReference type="SAM" id="MobiDB-lite"/>
    </source>
</evidence>
<dbReference type="InterPro" id="IPR055188">
    <property type="entry name" value="Choice_anch_I"/>
</dbReference>
<dbReference type="InterPro" id="IPR052956">
    <property type="entry name" value="Mesenchyme-surface_protein"/>
</dbReference>
<dbReference type="SMART" id="SM00635">
    <property type="entry name" value="BID_2"/>
    <property type="match status" value="2"/>
</dbReference>
<feature type="domain" description="LTD" evidence="3">
    <location>
        <begin position="45"/>
        <end position="195"/>
    </location>
</feature>
<dbReference type="InterPro" id="IPR003343">
    <property type="entry name" value="Big_2"/>
</dbReference>
<dbReference type="InterPro" id="IPR015919">
    <property type="entry name" value="Cadherin-like_sf"/>
</dbReference>
<feature type="domain" description="SLH" evidence="2">
    <location>
        <begin position="1803"/>
        <end position="1863"/>
    </location>
</feature>
<dbReference type="GO" id="GO:0016020">
    <property type="term" value="C:membrane"/>
    <property type="evidence" value="ECO:0007669"/>
    <property type="project" value="InterPro"/>
</dbReference>
<dbReference type="EMBL" id="CP034235">
    <property type="protein sequence ID" value="QGQ94732.1"/>
    <property type="molecule type" value="Genomic_DNA"/>
</dbReference>
<reference evidence="5" key="1">
    <citation type="submission" date="2018-11" db="EMBL/GenBank/DDBJ databases">
        <title>Complete genome sequence of Paenibacillus sp. ML311-T8.</title>
        <authorList>
            <person name="Nam Y.-D."/>
            <person name="Kang J."/>
            <person name="Chung W.-H."/>
            <person name="Park Y.S."/>
        </authorList>
    </citation>
    <scope>NUCLEOTIDE SEQUENCE [LARGE SCALE GENOMIC DNA]</scope>
    <source>
        <strain evidence="5">ML311-T8</strain>
    </source>
</reference>
<dbReference type="Pfam" id="PF00395">
    <property type="entry name" value="SLH"/>
    <property type="match status" value="3"/>
</dbReference>
<dbReference type="Pfam" id="PF02368">
    <property type="entry name" value="Big_2"/>
    <property type="match status" value="2"/>
</dbReference>
<accession>A0A6B8RGS0</accession>
<dbReference type="SUPFAM" id="SSF50969">
    <property type="entry name" value="YVTN repeat-like/Quinoprotein amine dehydrogenase"/>
    <property type="match status" value="1"/>
</dbReference>
<keyword evidence="5" id="KW-1185">Reference proteome</keyword>
<dbReference type="InterPro" id="IPR001119">
    <property type="entry name" value="SLH_dom"/>
</dbReference>
<dbReference type="InterPro" id="IPR013783">
    <property type="entry name" value="Ig-like_fold"/>
</dbReference>
<dbReference type="GO" id="GO:0005509">
    <property type="term" value="F:calcium ion binding"/>
    <property type="evidence" value="ECO:0007669"/>
    <property type="project" value="InterPro"/>
</dbReference>
<dbReference type="Pfam" id="PF22494">
    <property type="entry name" value="choice_anch_I"/>
    <property type="match status" value="2"/>
</dbReference>
<protein>
    <submittedName>
        <fullName evidence="4">Uncharacterized protein</fullName>
    </submittedName>
</protein>
<feature type="region of interest" description="Disordered" evidence="1">
    <location>
        <begin position="1541"/>
        <end position="1587"/>
    </location>
</feature>
<dbReference type="Proteomes" id="UP000426246">
    <property type="component" value="Chromosome"/>
</dbReference>
<evidence type="ECO:0000259" key="2">
    <source>
        <dbReference type="PROSITE" id="PS51272"/>
    </source>
</evidence>
<dbReference type="SUPFAM" id="SSF49313">
    <property type="entry name" value="Cadherin-like"/>
    <property type="match status" value="1"/>
</dbReference>
<sequence>MKLIFSKKKLLSLLLVGELLGSLLFSAVPVFAAGPLAGTPYNSNNVYDVTVPHIIINQVYGGGLVDDNGIVVSNGFIELYNPTNSDIDLSTWSLQYADNGANTTLGTTGNWDKLNLTGEIAAHSSFLIKAKKTGPALTTTKLDLSSVGDMPIWNRYINNKGLKVILMSNQDTLTEKNPFSPTKLAGYVDMIGTGDKAIDGYEGEPPLGDDASTSKKKSLRRNSFIDTDNNKNDFKQVNYDTASPTLFSQVKPRSGADGPWFSVVSITAAQLSNANVGSPYFNQVPVIGGKSPYEFSATNLPIGLSINTVTGLIYGTPNTGTEGARSVTVTVYDSTTPTKSWETKVFPLSVTNVPGIADSVNITQLASYSVGSSNKDGGVAEIVKFNKENNKFYLVNGSTNPPRLEIVSMTKNVQTQELTLTKEKELNVKVLSETNGFVYGDLTSVDVNTTTDRVSISVQEKDPTKSGKILVLDYDGNLLKSYEAGVQPDMIKTTTDGRYILTADEAEPRDAVIDPEGSITIVDTTNDAISHVKFDNPDVIADDVHIRGESTPGTGVITGSGIKADAIRDFEPEYITLSDDNTLAYVSLQENNAIATINIAGKTVTSVKGLGLKNLNSPNNSLDLLNDSQIKLENVPFKGMYMPDGIASYTVSGVTYLFTGNEGDVTDWSSNRKNGSTIGAMRLSLNSNSDAAKFLSKNGTTYDSVEVASDMGHDDIYLYGGRSFSVWNASTMSQVFDSGNDFETITSQRVPLHFNTSNSKILMDDRSPKKGPEPEDIKVGKVGNKLFAFIGLERMGGIMTYDVTNPGQPVFANYLNNRTYSGTVEASNGPEGIDFIPATMSPTGLPLILVANEVGGTVAVMQMNVTKVSLNQSNLTFTTGSAAKTLTATVTPVGQGAATATWSSSNPEVATVNSSGQVTPVAAGTAIITAISADGYGSAEAKITVKSPAIDTLSITQLTYYSVGTSNGNGGVAEIVKFNKENNKFYLVNGSTNPPTLEIVSMTKNAQTQKLELTKEKALDVKTLSETSGFLYGDLTSVDVNTTTNRVSVSIQELDPTKPGKILVLDYDGKLMSSYEAGVQPDMIKSTADGRYILTADEGEPRNGTDPDGSVTIVDTMNSTISHVKFDNQDVIADNVHIRGASTAPKGLITGSGSKADAVHDFEPEYITLSDDNTIAYVSLQENNAIAEVNIAGKVVTSVKGLGLKDLSLPNNSLDLLKADNQIKLENVPFKGMYMPDGIASYTVDGVNYLFSGNEGDVTEWGTTRNTGSKIGDMKGSLDPTSSAANFLSNKGTTYDSVEVTSDMGHDSIYLFGGRSFSVWNASTMAQVFDSGNDFEMITSQRVPANFNSSNDKAALDSRSSKKGPEPEDIKVGKIGSRLLAFIGLERTGGLMAYDVTDPTHPTFASYLNPRTFEKDIENFNGPEGIDLIPATSSPTGLPLILVANEVGGTVSVMQMNVAKVALDQSSLTFTTGGSAKILTATVIPTSGDTSTTVTWLSSNSAVATVNSSGQVSPVSAGTAIISAISADGYGIAEATVAVNSPSPSNPNPSSGPTASPTPTPTPSPTATPSPTPAATAKPDQSNNGDTVIASTNVTAVTDSNGIAKAAVSNSQVDEALLTLSSANASQKEKVFEINVTVDKSAKEAVVTLSAASFDKIAGSDTDSVSIAAGIGQISFDKKSISTISSAASNGDISISIAKKSSAEITKDLPAASQKAITDAISDHPIFDFTVTADGKQVSNFAGGIVSINVPYVPTANEDSNAIIIYYIADNGDIVLVPNCVFDKTTGTLSFAVSHFSQYAIGYKMVAFTDTSTSFAKDNITFLAARNIILGIESNKFAPKNDITRADFVLILARLAEADLTKFKTVKFNDVPSDAYYAQAVGWATESGVTSGTATDTFDPKAKITREQMAVMIVRLSKLMAYTLPATIPSTQFADQALIPEYAIEASKALQQAGIINGKTKSNQSNVFFAPKDNATREEAAKMIALFLQQKNN</sequence>
<dbReference type="PROSITE" id="PS51272">
    <property type="entry name" value="SLH"/>
    <property type="match status" value="3"/>
</dbReference>
<dbReference type="Gene3D" id="2.60.40.1080">
    <property type="match status" value="2"/>
</dbReference>
<evidence type="ECO:0000313" key="5">
    <source>
        <dbReference type="Proteomes" id="UP000426246"/>
    </source>
</evidence>
<evidence type="ECO:0000313" key="4">
    <source>
        <dbReference type="EMBL" id="QGQ94732.1"/>
    </source>
</evidence>
<feature type="domain" description="SLH" evidence="2">
    <location>
        <begin position="1864"/>
        <end position="1927"/>
    </location>
</feature>
<name>A0A6B8RGS0_9BACL</name>
<dbReference type="Gene3D" id="2.60.40.10">
    <property type="entry name" value="Immunoglobulins"/>
    <property type="match status" value="1"/>
</dbReference>
<dbReference type="Pfam" id="PF00932">
    <property type="entry name" value="LTD"/>
    <property type="match status" value="1"/>
</dbReference>
<dbReference type="KEGG" id="ppsc:EHS13_07470"/>
<evidence type="ECO:0000259" key="3">
    <source>
        <dbReference type="PROSITE" id="PS51841"/>
    </source>
</evidence>
<dbReference type="PANTHER" id="PTHR46928:SF1">
    <property type="entry name" value="MESENCHYME-SPECIFIC CELL SURFACE GLYCOPROTEIN"/>
    <property type="match status" value="1"/>
</dbReference>
<dbReference type="PROSITE" id="PS51841">
    <property type="entry name" value="LTD"/>
    <property type="match status" value="1"/>
</dbReference>
<dbReference type="InterPro" id="IPR011044">
    <property type="entry name" value="Quino_amine_DH_bsu"/>
</dbReference>
<feature type="region of interest" description="Disordered" evidence="1">
    <location>
        <begin position="198"/>
        <end position="230"/>
    </location>
</feature>
<dbReference type="PANTHER" id="PTHR46928">
    <property type="entry name" value="MESENCHYME-SPECIFIC CELL SURFACE GLYCOPROTEIN"/>
    <property type="match status" value="1"/>
</dbReference>
<organism evidence="4 5">
    <name type="scientific">Paenibacillus psychroresistens</name>
    <dbReference type="NCBI Taxonomy" id="1778678"/>
    <lineage>
        <taxon>Bacteria</taxon>
        <taxon>Bacillati</taxon>
        <taxon>Bacillota</taxon>
        <taxon>Bacilli</taxon>
        <taxon>Bacillales</taxon>
        <taxon>Paenibacillaceae</taxon>
        <taxon>Paenibacillus</taxon>
    </lineage>
</organism>
<feature type="compositionally biased region" description="Basic and acidic residues" evidence="1">
    <location>
        <begin position="1354"/>
        <end position="1370"/>
    </location>
</feature>
<proteinExistence type="predicted"/>
<feature type="compositionally biased region" description="Low complexity" evidence="1">
    <location>
        <begin position="1541"/>
        <end position="1555"/>
    </location>
</feature>